<dbReference type="AlphaFoldDB" id="A0A7J4XMI6"/>
<name>A0A7J4XMI6_9BACE</name>
<evidence type="ECO:0000259" key="1">
    <source>
        <dbReference type="Pfam" id="PF00754"/>
    </source>
</evidence>
<dbReference type="PANTHER" id="PTHR35532">
    <property type="entry name" value="SIMILAR TO POLYHYDROXYALKANOATE DEPOLYMERASE"/>
    <property type="match status" value="1"/>
</dbReference>
<protein>
    <recommendedName>
        <fullName evidence="1">F5/8 type C domain-containing protein</fullName>
    </recommendedName>
</protein>
<organism evidence="2 3">
    <name type="scientific">Bacteroides salyersiae</name>
    <dbReference type="NCBI Taxonomy" id="291644"/>
    <lineage>
        <taxon>Bacteria</taxon>
        <taxon>Pseudomonadati</taxon>
        <taxon>Bacteroidota</taxon>
        <taxon>Bacteroidia</taxon>
        <taxon>Bacteroidales</taxon>
        <taxon>Bacteroidaceae</taxon>
        <taxon>Bacteroides</taxon>
    </lineage>
</organism>
<evidence type="ECO:0000313" key="3">
    <source>
        <dbReference type="Proteomes" id="UP000422221"/>
    </source>
</evidence>
<dbReference type="InterPro" id="IPR000421">
    <property type="entry name" value="FA58C"/>
</dbReference>
<dbReference type="SUPFAM" id="SSF49785">
    <property type="entry name" value="Galactose-binding domain-like"/>
    <property type="match status" value="1"/>
</dbReference>
<dbReference type="EMBL" id="VWMK01000003">
    <property type="protein sequence ID" value="KAA3768597.1"/>
    <property type="molecule type" value="Genomic_DNA"/>
</dbReference>
<accession>A0A7J4XMI6</accession>
<reference evidence="2 3" key="1">
    <citation type="journal article" date="2019" name="Nat. Med.">
        <title>A library of human gut bacterial isolates paired with longitudinal multiomics data enables mechanistic microbiome research.</title>
        <authorList>
            <person name="Poyet M."/>
            <person name="Groussin M."/>
            <person name="Gibbons S.M."/>
            <person name="Avila-Pacheco J."/>
            <person name="Jiang X."/>
            <person name="Kearney S.M."/>
            <person name="Perrotta A.R."/>
            <person name="Berdy B."/>
            <person name="Zhao S."/>
            <person name="Lieberman T.D."/>
            <person name="Swanson P.K."/>
            <person name="Smith M."/>
            <person name="Roesemann S."/>
            <person name="Alexander J.E."/>
            <person name="Rich S.A."/>
            <person name="Livny J."/>
            <person name="Vlamakis H."/>
            <person name="Clish C."/>
            <person name="Bullock K."/>
            <person name="Deik A."/>
            <person name="Scott J."/>
            <person name="Pierce K.A."/>
            <person name="Xavier R.J."/>
            <person name="Alm E.J."/>
        </authorList>
    </citation>
    <scope>NUCLEOTIDE SEQUENCE [LARGE SCALE GENOMIC DNA]</scope>
    <source>
        <strain evidence="2 3">BIOML-A10</strain>
    </source>
</reference>
<comment type="caution">
    <text evidence="2">The sequence shown here is derived from an EMBL/GenBank/DDBJ whole genome shotgun (WGS) entry which is preliminary data.</text>
</comment>
<evidence type="ECO:0000313" key="2">
    <source>
        <dbReference type="EMBL" id="KAA3768597.1"/>
    </source>
</evidence>
<dbReference type="PANTHER" id="PTHR35532:SF5">
    <property type="entry name" value="CARBOHYDRATE-BINDING DOMAIN-CONTAINING PROTEIN"/>
    <property type="match status" value="1"/>
</dbReference>
<dbReference type="Proteomes" id="UP000422221">
    <property type="component" value="Unassembled WGS sequence"/>
</dbReference>
<proteinExistence type="predicted"/>
<gene>
    <name evidence="2" type="ORF">F3F73_04655</name>
</gene>
<feature type="domain" description="F5/8 type C" evidence="1">
    <location>
        <begin position="531"/>
        <end position="605"/>
    </location>
</feature>
<sequence>MKQCIILCFSCFLSCFSSCQRYDSQLEEALILAKENRGELEKALAFYEKDSLKLEAAKFLIKNMPGHYSYREVDSVEKYYDAVDSVLKYVQCSREEIRDTLEKVSQHFAMNYYTIPDVEIIRSDFLIANIEKAFSQWKEGEWATHVSFQDFCEYLLPYKAVELQPFDSWRDSAGIKYSKGLDELQYCEAYRGSAVWATHRVNNQLREDVHPYLLDYNMYPIHRLRTKTKLPFGVCEDYVEMATSVMRSNGIPVMMDFTPQWPFLDLGHSWNVLLANNGKNIPFSGAESNPGEPHKLGEKMAKVYRRTYARNAEMQDLLGSERYVPETFRTPFIKDVTAEYMATCDVDIKIDSEHSKYVYLAVFNNPSWIPIAFAKVKNHIAQFKKLGKNVLYLPVSYTEYGIQPVGNPFILTSKGKVTTIIPNKKVLQSMTLYRKYPLFKHVQDIAYRILGAKFQAANKPTFEDSVSIYRIDKWGTRGEEINIPPLGNKYRYWRLFQPEWSHCNVAEITFVERDSHLRNQGKVIGLPRSWNNDPNTYKEAAFDGDLLTFFDSALPAGGWVGMDFGHPVDIEKIIYTPRGDGNTIGIGDEYELFYWTDHHWASLGKQIATTIKLEYTEVPSGGLYFLRNLTRGKEERIFTYVDGEQVFW</sequence>
<dbReference type="Gene3D" id="2.60.120.260">
    <property type="entry name" value="Galactose-binding domain-like"/>
    <property type="match status" value="2"/>
</dbReference>
<dbReference type="InterPro" id="IPR008979">
    <property type="entry name" value="Galactose-bd-like_sf"/>
</dbReference>
<dbReference type="Pfam" id="PF00754">
    <property type="entry name" value="F5_F8_type_C"/>
    <property type="match status" value="1"/>
</dbReference>